<evidence type="ECO:0000313" key="7">
    <source>
        <dbReference type="Proteomes" id="UP000028073"/>
    </source>
</evidence>
<feature type="region of interest" description="Disordered" evidence="5">
    <location>
        <begin position="83"/>
        <end position="108"/>
    </location>
</feature>
<feature type="region of interest" description="Disordered" evidence="5">
    <location>
        <begin position="1"/>
        <end position="20"/>
    </location>
</feature>
<dbReference type="PANTHER" id="PTHR33449">
    <property type="entry name" value="NUCLEOID-ASSOCIATED PROTEIN YBAB"/>
    <property type="match status" value="1"/>
</dbReference>
<comment type="subunit">
    <text evidence="1 4">Homodimer.</text>
</comment>
<accession>A0A081N144</accession>
<evidence type="ECO:0000313" key="6">
    <source>
        <dbReference type="EMBL" id="KEQ12167.1"/>
    </source>
</evidence>
<dbReference type="AlphaFoldDB" id="A0A081N144"/>
<protein>
    <recommendedName>
        <fullName evidence="4">Nucleoid-associated protein GZ78_27340</fullName>
    </recommendedName>
</protein>
<keyword evidence="2 4" id="KW-0963">Cytoplasm</keyword>
<dbReference type="Pfam" id="PF02575">
    <property type="entry name" value="YbaB_DNA_bd"/>
    <property type="match status" value="1"/>
</dbReference>
<dbReference type="GO" id="GO:0043590">
    <property type="term" value="C:bacterial nucleoid"/>
    <property type="evidence" value="ECO:0007669"/>
    <property type="project" value="UniProtKB-UniRule"/>
</dbReference>
<evidence type="ECO:0000256" key="1">
    <source>
        <dbReference type="ARBA" id="ARBA00011738"/>
    </source>
</evidence>
<keyword evidence="3 4" id="KW-0238">DNA-binding</keyword>
<dbReference type="PANTHER" id="PTHR33449:SF1">
    <property type="entry name" value="NUCLEOID-ASSOCIATED PROTEIN YBAB"/>
    <property type="match status" value="1"/>
</dbReference>
<dbReference type="SUPFAM" id="SSF82607">
    <property type="entry name" value="YbaB-like"/>
    <property type="match status" value="1"/>
</dbReference>
<evidence type="ECO:0000256" key="5">
    <source>
        <dbReference type="SAM" id="MobiDB-lite"/>
    </source>
</evidence>
<reference evidence="6 7" key="1">
    <citation type="submission" date="2014-06" db="EMBL/GenBank/DDBJ databases">
        <title>Whole Genome Sequences of Three Symbiotic Endozoicomonas Bacteria.</title>
        <authorList>
            <person name="Neave M.J."/>
            <person name="Apprill A."/>
            <person name="Voolstra C.R."/>
        </authorList>
    </citation>
    <scope>NUCLEOTIDE SEQUENCE [LARGE SCALE GENOMIC DNA]</scope>
    <source>
        <strain evidence="6 7">DSM 25634</strain>
    </source>
</reference>
<dbReference type="InterPro" id="IPR004401">
    <property type="entry name" value="YbaB/EbfC"/>
</dbReference>
<dbReference type="eggNOG" id="COG0718">
    <property type="taxonomic scope" value="Bacteria"/>
</dbReference>
<dbReference type="OrthoDB" id="9808738at2"/>
<dbReference type="Proteomes" id="UP000028073">
    <property type="component" value="Unassembled WGS sequence"/>
</dbReference>
<dbReference type="GO" id="GO:0003677">
    <property type="term" value="F:DNA binding"/>
    <property type="evidence" value="ECO:0007669"/>
    <property type="project" value="UniProtKB-UniRule"/>
</dbReference>
<keyword evidence="7" id="KW-1185">Reference proteome</keyword>
<evidence type="ECO:0000256" key="3">
    <source>
        <dbReference type="ARBA" id="ARBA00023125"/>
    </source>
</evidence>
<name>A0A081N144_9GAMM</name>
<dbReference type="STRING" id="1137799.GZ78_27340"/>
<dbReference type="PIRSF" id="PIRSF004555">
    <property type="entry name" value="UCP004555"/>
    <property type="match status" value="1"/>
</dbReference>
<dbReference type="EMBL" id="JOKH01000010">
    <property type="protein sequence ID" value="KEQ12167.1"/>
    <property type="molecule type" value="Genomic_DNA"/>
</dbReference>
<comment type="similarity">
    <text evidence="4">Belongs to the YbaB/EbfC family.</text>
</comment>
<proteinExistence type="inferred from homology"/>
<sequence>MFKGGMGNLMKQAQQMQEDMQRIQEELANAEVSGESGAGLVKVVMTGRHDVKRVDIDPSLMEEDKEMLEDLLAAAVNDAVRKVEENSKDKMSGLTSGMGLPPGFKMPF</sequence>
<dbReference type="HAMAP" id="MF_00274">
    <property type="entry name" value="DNA_YbaB_EbfC"/>
    <property type="match status" value="1"/>
</dbReference>
<dbReference type="RefSeq" id="WP_034842632.1">
    <property type="nucleotide sequence ID" value="NZ_JOKH01000010.1"/>
</dbReference>
<dbReference type="FunFam" id="3.30.1310.10:FF:000001">
    <property type="entry name" value="Nucleoid-associated protein YbaB"/>
    <property type="match status" value="1"/>
</dbReference>
<comment type="function">
    <text evidence="4">Binds to DNA and alters its conformation. May be involved in regulation of gene expression, nucleoid organization and DNA protection.</text>
</comment>
<dbReference type="GO" id="GO:0005829">
    <property type="term" value="C:cytosol"/>
    <property type="evidence" value="ECO:0007669"/>
    <property type="project" value="TreeGrafter"/>
</dbReference>
<dbReference type="NCBIfam" id="TIGR00103">
    <property type="entry name" value="DNA_YbaB_EbfC"/>
    <property type="match status" value="1"/>
</dbReference>
<comment type="caution">
    <text evidence="6">The sequence shown here is derived from an EMBL/GenBank/DDBJ whole genome shotgun (WGS) entry which is preliminary data.</text>
</comment>
<evidence type="ECO:0000256" key="4">
    <source>
        <dbReference type="HAMAP-Rule" id="MF_00274"/>
    </source>
</evidence>
<comment type="subcellular location">
    <subcellularLocation>
        <location evidence="4">Cytoplasm</location>
        <location evidence="4">Nucleoid</location>
    </subcellularLocation>
</comment>
<evidence type="ECO:0000256" key="2">
    <source>
        <dbReference type="ARBA" id="ARBA00022490"/>
    </source>
</evidence>
<dbReference type="Gene3D" id="3.30.1310.10">
    <property type="entry name" value="Nucleoid-associated protein YbaB-like domain"/>
    <property type="match status" value="1"/>
</dbReference>
<dbReference type="InterPro" id="IPR036894">
    <property type="entry name" value="YbaB-like_sf"/>
</dbReference>
<organism evidence="6 7">
    <name type="scientific">Endozoicomonas numazuensis</name>
    <dbReference type="NCBI Taxonomy" id="1137799"/>
    <lineage>
        <taxon>Bacteria</taxon>
        <taxon>Pseudomonadati</taxon>
        <taxon>Pseudomonadota</taxon>
        <taxon>Gammaproteobacteria</taxon>
        <taxon>Oceanospirillales</taxon>
        <taxon>Endozoicomonadaceae</taxon>
        <taxon>Endozoicomonas</taxon>
    </lineage>
</organism>
<gene>
    <name evidence="6" type="ORF">GZ78_27340</name>
</gene>